<accession>A0AA38XE30</accession>
<protein>
    <recommendedName>
        <fullName evidence="7">Transcription factor Rba50</fullName>
    </recommendedName>
</protein>
<keyword evidence="6" id="KW-1185">Reference proteome</keyword>
<evidence type="ECO:0000259" key="3">
    <source>
        <dbReference type="Pfam" id="PF08620"/>
    </source>
</evidence>
<gene>
    <name evidence="5" type="ORF">H2200_004849</name>
</gene>
<feature type="region of interest" description="Disordered" evidence="2">
    <location>
        <begin position="161"/>
        <end position="224"/>
    </location>
</feature>
<evidence type="ECO:0000256" key="1">
    <source>
        <dbReference type="ARBA" id="ARBA00009953"/>
    </source>
</evidence>
<dbReference type="PANTHER" id="PTHR21483">
    <property type="entry name" value="RNA POLYMERASE II-ASSOCIATED PROTEIN 1"/>
    <property type="match status" value="1"/>
</dbReference>
<organism evidence="5 6">
    <name type="scientific">Cladophialophora chaetospira</name>
    <dbReference type="NCBI Taxonomy" id="386627"/>
    <lineage>
        <taxon>Eukaryota</taxon>
        <taxon>Fungi</taxon>
        <taxon>Dikarya</taxon>
        <taxon>Ascomycota</taxon>
        <taxon>Pezizomycotina</taxon>
        <taxon>Eurotiomycetes</taxon>
        <taxon>Chaetothyriomycetidae</taxon>
        <taxon>Chaetothyriales</taxon>
        <taxon>Herpotrichiellaceae</taxon>
        <taxon>Cladophialophora</taxon>
    </lineage>
</organism>
<dbReference type="AlphaFoldDB" id="A0AA38XE30"/>
<dbReference type="EMBL" id="JAPDRK010000006">
    <property type="protein sequence ID" value="KAJ9611665.1"/>
    <property type="molecule type" value="Genomic_DNA"/>
</dbReference>
<dbReference type="Pfam" id="PF08620">
    <property type="entry name" value="RPAP1_C"/>
    <property type="match status" value="1"/>
</dbReference>
<dbReference type="GO" id="GO:0006366">
    <property type="term" value="P:transcription by RNA polymerase II"/>
    <property type="evidence" value="ECO:0007669"/>
    <property type="project" value="InterPro"/>
</dbReference>
<sequence>MAIPGQKFELDLDAENFTFNPISDEDYLASTSSFGIKDIQEHDTDAPPPAPSFKTAKSGFPEHKQRPKTSAFKQRRQARKTPSIPPTVEPSDQAIKHHVGKKYGLDMDAQAKADISEENKRRIAEMSIEDIEEARAELTRNLNPAFLERLLKRANIEEDHAAQQQWPEVKVEEPDEQHHDARISDSDENTTAPAQSQQDQPPAPSIHFPVPPRSAETYHPLDENDPAFLTDLRWHYFPNTPHDPSSLSWLQDPSEEEIASSVYNPAKESFRASSLRFGFNGRLIPPQESLEIDVKEGLHHHGDDPSSAGYTIPELSMLARSTLPNQRCIAYQILGRVLYRLGRGDFGARGGELQEAIWSVVEHERPVEIMMAEANRQSGHASAKSYAVEALWLWRKGGGGDRGVLKQGQRLAK</sequence>
<name>A0AA38XE30_9EURO</name>
<evidence type="ECO:0000259" key="4">
    <source>
        <dbReference type="Pfam" id="PF08621"/>
    </source>
</evidence>
<dbReference type="InterPro" id="IPR039913">
    <property type="entry name" value="RPAP1/Rba50"/>
</dbReference>
<comment type="similarity">
    <text evidence="1">Belongs to the RPAP1 family.</text>
</comment>
<feature type="region of interest" description="Disordered" evidence="2">
    <location>
        <begin position="38"/>
        <end position="99"/>
    </location>
</feature>
<feature type="compositionally biased region" description="Basic and acidic residues" evidence="2">
    <location>
        <begin position="169"/>
        <end position="185"/>
    </location>
</feature>
<dbReference type="InterPro" id="IPR013929">
    <property type="entry name" value="RPAP1_C"/>
</dbReference>
<evidence type="ECO:0000313" key="5">
    <source>
        <dbReference type="EMBL" id="KAJ9611665.1"/>
    </source>
</evidence>
<reference evidence="5" key="1">
    <citation type="submission" date="2022-10" db="EMBL/GenBank/DDBJ databases">
        <title>Culturing micro-colonial fungi from biological soil crusts in the Mojave desert and describing Neophaeococcomyces mojavensis, and introducing the new genera and species Taxawa tesnikishii.</title>
        <authorList>
            <person name="Kurbessoian T."/>
            <person name="Stajich J.E."/>
        </authorList>
    </citation>
    <scope>NUCLEOTIDE SEQUENCE</scope>
    <source>
        <strain evidence="5">TK_41</strain>
    </source>
</reference>
<feature type="compositionally biased region" description="Pro residues" evidence="2">
    <location>
        <begin position="201"/>
        <end position="212"/>
    </location>
</feature>
<dbReference type="PANTHER" id="PTHR21483:SF18">
    <property type="entry name" value="RNA POLYMERASE II-ASSOCIATED PROTEIN 1"/>
    <property type="match status" value="1"/>
</dbReference>
<dbReference type="Pfam" id="PF08621">
    <property type="entry name" value="RPAP1_N"/>
    <property type="match status" value="1"/>
</dbReference>
<evidence type="ECO:0000313" key="6">
    <source>
        <dbReference type="Proteomes" id="UP001172673"/>
    </source>
</evidence>
<comment type="caution">
    <text evidence="5">The sequence shown here is derived from an EMBL/GenBank/DDBJ whole genome shotgun (WGS) entry which is preliminary data.</text>
</comment>
<dbReference type="Proteomes" id="UP001172673">
    <property type="component" value="Unassembled WGS sequence"/>
</dbReference>
<evidence type="ECO:0000256" key="2">
    <source>
        <dbReference type="SAM" id="MobiDB-lite"/>
    </source>
</evidence>
<feature type="domain" description="RPAP1 C-terminal" evidence="3">
    <location>
        <begin position="274"/>
        <end position="341"/>
    </location>
</feature>
<proteinExistence type="inferred from homology"/>
<feature type="domain" description="RPAP1 N-terminal" evidence="4">
    <location>
        <begin position="114"/>
        <end position="157"/>
    </location>
</feature>
<dbReference type="InterPro" id="IPR013930">
    <property type="entry name" value="RPAP1_N"/>
</dbReference>
<evidence type="ECO:0008006" key="7">
    <source>
        <dbReference type="Google" id="ProtNLM"/>
    </source>
</evidence>